<comment type="caution">
    <text evidence="7">The sequence shown here is derived from an EMBL/GenBank/DDBJ whole genome shotgun (WGS) entry which is preliminary data.</text>
</comment>
<protein>
    <submittedName>
        <fullName evidence="7">MFS transporter</fullName>
    </submittedName>
</protein>
<dbReference type="SUPFAM" id="SSF103473">
    <property type="entry name" value="MFS general substrate transporter"/>
    <property type="match status" value="1"/>
</dbReference>
<evidence type="ECO:0000256" key="4">
    <source>
        <dbReference type="ARBA" id="ARBA00023136"/>
    </source>
</evidence>
<dbReference type="GO" id="GO:0022857">
    <property type="term" value="F:transmembrane transporter activity"/>
    <property type="evidence" value="ECO:0007669"/>
    <property type="project" value="InterPro"/>
</dbReference>
<dbReference type="CDD" id="cd17321">
    <property type="entry name" value="MFS_MMR_MDR_like"/>
    <property type="match status" value="1"/>
</dbReference>
<dbReference type="Gene3D" id="1.20.1250.20">
    <property type="entry name" value="MFS general substrate transporter like domains"/>
    <property type="match status" value="1"/>
</dbReference>
<feature type="transmembrane region" description="Helical" evidence="5">
    <location>
        <begin position="57"/>
        <end position="80"/>
    </location>
</feature>
<feature type="transmembrane region" description="Helical" evidence="5">
    <location>
        <begin position="371"/>
        <end position="394"/>
    </location>
</feature>
<keyword evidence="3 5" id="KW-1133">Transmembrane helix</keyword>
<evidence type="ECO:0000259" key="6">
    <source>
        <dbReference type="PROSITE" id="PS50850"/>
    </source>
</evidence>
<proteinExistence type="predicted"/>
<keyword evidence="2 5" id="KW-0812">Transmembrane</keyword>
<evidence type="ECO:0000313" key="8">
    <source>
        <dbReference type="Proteomes" id="UP000245683"/>
    </source>
</evidence>
<evidence type="ECO:0000313" key="7">
    <source>
        <dbReference type="EMBL" id="PWU50173.1"/>
    </source>
</evidence>
<dbReference type="InterPro" id="IPR011701">
    <property type="entry name" value="MFS"/>
</dbReference>
<organism evidence="7 8">
    <name type="scientific">Micromonospora globispora</name>
    <dbReference type="NCBI Taxonomy" id="1450148"/>
    <lineage>
        <taxon>Bacteria</taxon>
        <taxon>Bacillati</taxon>
        <taxon>Actinomycetota</taxon>
        <taxon>Actinomycetes</taxon>
        <taxon>Micromonosporales</taxon>
        <taxon>Micromonosporaceae</taxon>
        <taxon>Micromonospora</taxon>
    </lineage>
</organism>
<dbReference type="PANTHER" id="PTHR42718">
    <property type="entry name" value="MAJOR FACILITATOR SUPERFAMILY MULTIDRUG TRANSPORTER MFSC"/>
    <property type="match status" value="1"/>
</dbReference>
<evidence type="ECO:0000256" key="1">
    <source>
        <dbReference type="ARBA" id="ARBA00004651"/>
    </source>
</evidence>
<evidence type="ECO:0000256" key="2">
    <source>
        <dbReference type="ARBA" id="ARBA00022692"/>
    </source>
</evidence>
<dbReference type="EMBL" id="QGSV01000116">
    <property type="protein sequence ID" value="PWU50173.1"/>
    <property type="molecule type" value="Genomic_DNA"/>
</dbReference>
<evidence type="ECO:0000256" key="3">
    <source>
        <dbReference type="ARBA" id="ARBA00022989"/>
    </source>
</evidence>
<dbReference type="GO" id="GO:0005886">
    <property type="term" value="C:plasma membrane"/>
    <property type="evidence" value="ECO:0007669"/>
    <property type="project" value="UniProtKB-SubCell"/>
</dbReference>
<dbReference type="OrthoDB" id="783189at2"/>
<gene>
    <name evidence="7" type="ORF">DLJ46_07735</name>
</gene>
<dbReference type="Pfam" id="PF07690">
    <property type="entry name" value="MFS_1"/>
    <property type="match status" value="1"/>
</dbReference>
<reference evidence="8" key="1">
    <citation type="submission" date="2018-05" db="EMBL/GenBank/DDBJ databases">
        <title>Micromonospora globispora sp. nov. and Micromonospora rugosa sp. nov., isolated from marine sediment.</title>
        <authorList>
            <person name="Carro L."/>
            <person name="Aysel V."/>
            <person name="Cetin D."/>
            <person name="Igual J.M."/>
            <person name="Klenk H.-P."/>
            <person name="Trujillo M.E."/>
            <person name="Sahin N."/>
        </authorList>
    </citation>
    <scope>NUCLEOTIDE SEQUENCE [LARGE SCALE GENOMIC DNA]</scope>
    <source>
        <strain evidence="8">S2904</strain>
    </source>
</reference>
<dbReference type="AlphaFoldDB" id="A0A317K9M5"/>
<feature type="transmembrane region" description="Helical" evidence="5">
    <location>
        <begin position="86"/>
        <end position="107"/>
    </location>
</feature>
<comment type="subcellular location">
    <subcellularLocation>
        <location evidence="1">Cell membrane</location>
        <topology evidence="1">Multi-pass membrane protein</topology>
    </subcellularLocation>
</comment>
<name>A0A317K9M5_9ACTN</name>
<feature type="transmembrane region" description="Helical" evidence="5">
    <location>
        <begin position="119"/>
        <end position="139"/>
    </location>
</feature>
<feature type="domain" description="Major facilitator superfamily (MFS) profile" evidence="6">
    <location>
        <begin position="1"/>
        <end position="427"/>
    </location>
</feature>
<keyword evidence="8" id="KW-1185">Reference proteome</keyword>
<feature type="transmembrane region" description="Helical" evidence="5">
    <location>
        <begin position="145"/>
        <end position="165"/>
    </location>
</feature>
<feature type="transmembrane region" description="Helical" evidence="5">
    <location>
        <begin position="406"/>
        <end position="424"/>
    </location>
</feature>
<dbReference type="Proteomes" id="UP000245683">
    <property type="component" value="Unassembled WGS sequence"/>
</dbReference>
<feature type="transmembrane region" description="Helical" evidence="5">
    <location>
        <begin position="276"/>
        <end position="294"/>
    </location>
</feature>
<accession>A0A317K9M5</accession>
<feature type="transmembrane region" description="Helical" evidence="5">
    <location>
        <begin position="332"/>
        <end position="359"/>
    </location>
</feature>
<feature type="transmembrane region" description="Helical" evidence="5">
    <location>
        <begin position="177"/>
        <end position="195"/>
    </location>
</feature>
<feature type="transmembrane region" description="Helical" evidence="5">
    <location>
        <begin position="207"/>
        <end position="225"/>
    </location>
</feature>
<sequence length="427" mass="44423">MTAIDAFIVNVALPAMQRDLDAGPAALEWVVAGYVLAVATGLITGGRLGDRYGRRRIFGLGVALFTAASVLCGLAPTVGVLVGARVLQGLAAALLVPQVLAIVRTSVAPAEQPRAFARYGLTLGLGAVFGQLIGGLLIRADLFGLDWRLCFLINLPIGVAALAFLRRVPESRHPATRLDLAGVVLVSAALVTLVLPLVEGREQGWPMWTWLSLAASVVLFALFAASQRRGGQPLVDLTLFRERAFSVGLVATQVFWMGQASFFLILALHLQVTRGLSALESGAVFMAIGGGYLATSTYAHRIAARLGRQVVSVGALAMAVGLYGMWEAAGHGAGWLVPGLAVDGIGMGMALAPLTTTVLSRVTPRHTGAAAGVLATVNQTGNAVGVALIGIVFYQAADLTAGFRSGLVALIVLELALAAIIQLLPRR</sequence>
<feature type="transmembrane region" description="Helical" evidence="5">
    <location>
        <begin position="245"/>
        <end position="270"/>
    </location>
</feature>
<dbReference type="InterPro" id="IPR036259">
    <property type="entry name" value="MFS_trans_sf"/>
</dbReference>
<dbReference type="Gene3D" id="1.20.1720.10">
    <property type="entry name" value="Multidrug resistance protein D"/>
    <property type="match status" value="1"/>
</dbReference>
<feature type="transmembrane region" description="Helical" evidence="5">
    <location>
        <begin position="306"/>
        <end position="326"/>
    </location>
</feature>
<dbReference type="PROSITE" id="PS50850">
    <property type="entry name" value="MFS"/>
    <property type="match status" value="1"/>
</dbReference>
<feature type="transmembrane region" description="Helical" evidence="5">
    <location>
        <begin position="26"/>
        <end position="45"/>
    </location>
</feature>
<evidence type="ECO:0000256" key="5">
    <source>
        <dbReference type="SAM" id="Phobius"/>
    </source>
</evidence>
<dbReference type="InterPro" id="IPR020846">
    <property type="entry name" value="MFS_dom"/>
</dbReference>
<keyword evidence="4 5" id="KW-0472">Membrane</keyword>
<dbReference type="PANTHER" id="PTHR42718:SF39">
    <property type="entry name" value="ACTINORHODIN TRANSPORTER-RELATED"/>
    <property type="match status" value="1"/>
</dbReference>